<protein>
    <submittedName>
        <fullName evidence="1">Uncharacterized protein</fullName>
    </submittedName>
</protein>
<evidence type="ECO:0000313" key="2">
    <source>
        <dbReference type="Proteomes" id="UP000629468"/>
    </source>
</evidence>
<organism evidence="1 2">
    <name type="scientific">Agaricus bisporus var. burnettii</name>
    <dbReference type="NCBI Taxonomy" id="192524"/>
    <lineage>
        <taxon>Eukaryota</taxon>
        <taxon>Fungi</taxon>
        <taxon>Dikarya</taxon>
        <taxon>Basidiomycota</taxon>
        <taxon>Agaricomycotina</taxon>
        <taxon>Agaricomycetes</taxon>
        <taxon>Agaricomycetidae</taxon>
        <taxon>Agaricales</taxon>
        <taxon>Agaricineae</taxon>
        <taxon>Agaricaceae</taxon>
        <taxon>Agaricus</taxon>
    </lineage>
</organism>
<gene>
    <name evidence="1" type="ORF">Agabi119p4_9251</name>
</gene>
<accession>A0A8H7C5N4</accession>
<dbReference type="AlphaFoldDB" id="A0A8H7C5N4"/>
<proteinExistence type="predicted"/>
<comment type="caution">
    <text evidence="1">The sequence shown here is derived from an EMBL/GenBank/DDBJ whole genome shotgun (WGS) entry which is preliminary data.</text>
</comment>
<evidence type="ECO:0000313" key="1">
    <source>
        <dbReference type="EMBL" id="KAF7762658.1"/>
    </source>
</evidence>
<sequence>MVNFYSAGGAAAVFHLLAHSDIFHHFNLFHQRNHTHFDVRFRNSGHDWFYLVLFYCPGERILPLGTF</sequence>
<reference evidence="1 2" key="1">
    <citation type="journal article" name="Sci. Rep.">
        <title>Telomere-to-telomere assembled and centromere annotated genomes of the two main subspecies of the button mushroom Agaricus bisporus reveal especially polymorphic chromosome ends.</title>
        <authorList>
            <person name="Sonnenberg A.S.M."/>
            <person name="Sedaghat-Telgerd N."/>
            <person name="Lavrijssen B."/>
            <person name="Ohm R.A."/>
            <person name="Hendrickx P.M."/>
            <person name="Scholtmeijer K."/>
            <person name="Baars J.J.P."/>
            <person name="van Peer A."/>
        </authorList>
    </citation>
    <scope>NUCLEOTIDE SEQUENCE [LARGE SCALE GENOMIC DNA]</scope>
    <source>
        <strain evidence="1 2">H119_p4</strain>
    </source>
</reference>
<name>A0A8H7C5N4_AGABI</name>
<dbReference type="Proteomes" id="UP000629468">
    <property type="component" value="Unassembled WGS sequence"/>
</dbReference>
<dbReference type="EMBL" id="JABXXO010000012">
    <property type="protein sequence ID" value="KAF7762658.1"/>
    <property type="molecule type" value="Genomic_DNA"/>
</dbReference>